<dbReference type="Proteomes" id="UP000008311">
    <property type="component" value="Unassembled WGS sequence"/>
</dbReference>
<proteinExistence type="predicted"/>
<dbReference type="InParanoid" id="B9THI0"/>
<evidence type="ECO:0000313" key="2">
    <source>
        <dbReference type="EMBL" id="EEF24683.1"/>
    </source>
</evidence>
<evidence type="ECO:0000313" key="3">
    <source>
        <dbReference type="Proteomes" id="UP000008311"/>
    </source>
</evidence>
<keyword evidence="3" id="KW-1185">Reference proteome</keyword>
<reference evidence="3" key="1">
    <citation type="journal article" date="2010" name="Nat. Biotechnol.">
        <title>Draft genome sequence of the oilseed species Ricinus communis.</title>
        <authorList>
            <person name="Chan A.P."/>
            <person name="Crabtree J."/>
            <person name="Zhao Q."/>
            <person name="Lorenzi H."/>
            <person name="Orvis J."/>
            <person name="Puiu D."/>
            <person name="Melake-Berhan A."/>
            <person name="Jones K.M."/>
            <person name="Redman J."/>
            <person name="Chen G."/>
            <person name="Cahoon E.B."/>
            <person name="Gedil M."/>
            <person name="Stanke M."/>
            <person name="Haas B.J."/>
            <person name="Wortman J.R."/>
            <person name="Fraser-Liggett C.M."/>
            <person name="Ravel J."/>
            <person name="Rabinowicz P.D."/>
        </authorList>
    </citation>
    <scope>NUCLEOTIDE SEQUENCE [LARGE SCALE GENOMIC DNA]</scope>
    <source>
        <strain evidence="3">cv. Hale</strain>
    </source>
</reference>
<sequence length="172" mass="18236">AEAHPQGQGRQHDGHDDRQAEHERVVAQFQAHLHAGHARVMHDADARADDHAAGQQAPAAQAVARDQGQRHERRGDARQAGENGGGRVVIDFRAQVEREHADEVHGPHPGAERETAGAQHDPALGAVGGGLPGDLQAHPGSEDGDEDGQGDQLRCVQAVAEKRRIGGECEHG</sequence>
<feature type="compositionally biased region" description="Low complexity" evidence="1">
    <location>
        <begin position="53"/>
        <end position="66"/>
    </location>
</feature>
<gene>
    <name evidence="2" type="ORF">RCOM_1805110</name>
</gene>
<evidence type="ECO:0000256" key="1">
    <source>
        <dbReference type="SAM" id="MobiDB-lite"/>
    </source>
</evidence>
<name>B9THI0_RICCO</name>
<feature type="compositionally biased region" description="Basic and acidic residues" evidence="1">
    <location>
        <begin position="10"/>
        <end position="25"/>
    </location>
</feature>
<feature type="compositionally biased region" description="Basic and acidic residues" evidence="1">
    <location>
        <begin position="40"/>
        <end position="52"/>
    </location>
</feature>
<dbReference type="EMBL" id="EQ981542">
    <property type="protein sequence ID" value="EEF24683.1"/>
    <property type="molecule type" value="Genomic_DNA"/>
</dbReference>
<organism evidence="2 3">
    <name type="scientific">Ricinus communis</name>
    <name type="common">Castor bean</name>
    <dbReference type="NCBI Taxonomy" id="3988"/>
    <lineage>
        <taxon>Eukaryota</taxon>
        <taxon>Viridiplantae</taxon>
        <taxon>Streptophyta</taxon>
        <taxon>Embryophyta</taxon>
        <taxon>Tracheophyta</taxon>
        <taxon>Spermatophyta</taxon>
        <taxon>Magnoliopsida</taxon>
        <taxon>eudicotyledons</taxon>
        <taxon>Gunneridae</taxon>
        <taxon>Pentapetalae</taxon>
        <taxon>rosids</taxon>
        <taxon>fabids</taxon>
        <taxon>Malpighiales</taxon>
        <taxon>Euphorbiaceae</taxon>
        <taxon>Acalyphoideae</taxon>
        <taxon>Acalypheae</taxon>
        <taxon>Ricinus</taxon>
    </lineage>
</organism>
<feature type="region of interest" description="Disordered" evidence="1">
    <location>
        <begin position="1"/>
        <end position="152"/>
    </location>
</feature>
<feature type="compositionally biased region" description="Basic and acidic residues" evidence="1">
    <location>
        <begin position="94"/>
        <end position="115"/>
    </location>
</feature>
<accession>B9THI0</accession>
<protein>
    <submittedName>
        <fullName evidence="2">Uncharacterized protein</fullName>
    </submittedName>
</protein>
<feature type="non-terminal residue" evidence="2">
    <location>
        <position position="1"/>
    </location>
</feature>
<feature type="compositionally biased region" description="Basic and acidic residues" evidence="1">
    <location>
        <begin position="67"/>
        <end position="79"/>
    </location>
</feature>
<dbReference type="AlphaFoldDB" id="B9THI0"/>